<evidence type="ECO:0000313" key="2">
    <source>
        <dbReference type="EMBL" id="KKN85760.1"/>
    </source>
</evidence>
<gene>
    <name evidence="2" type="ORF">LCGC14_0275650</name>
</gene>
<proteinExistence type="predicted"/>
<reference evidence="2" key="1">
    <citation type="journal article" date="2015" name="Nature">
        <title>Complex archaea that bridge the gap between prokaryotes and eukaryotes.</title>
        <authorList>
            <person name="Spang A."/>
            <person name="Saw J.H."/>
            <person name="Jorgensen S.L."/>
            <person name="Zaremba-Niedzwiedzka K."/>
            <person name="Martijn J."/>
            <person name="Lind A.E."/>
            <person name="van Eijk R."/>
            <person name="Schleper C."/>
            <person name="Guy L."/>
            <person name="Ettema T.J."/>
        </authorList>
    </citation>
    <scope>NUCLEOTIDE SEQUENCE</scope>
</reference>
<protein>
    <submittedName>
        <fullName evidence="2">Uncharacterized protein</fullName>
    </submittedName>
</protein>
<evidence type="ECO:0000256" key="1">
    <source>
        <dbReference type="SAM" id="Phobius"/>
    </source>
</evidence>
<organism evidence="2">
    <name type="scientific">marine sediment metagenome</name>
    <dbReference type="NCBI Taxonomy" id="412755"/>
    <lineage>
        <taxon>unclassified sequences</taxon>
        <taxon>metagenomes</taxon>
        <taxon>ecological metagenomes</taxon>
    </lineage>
</organism>
<accession>A0A0F9TXM7</accession>
<dbReference type="EMBL" id="LAZR01000155">
    <property type="protein sequence ID" value="KKN85760.1"/>
    <property type="molecule type" value="Genomic_DNA"/>
</dbReference>
<keyword evidence="1" id="KW-0812">Transmembrane</keyword>
<feature type="transmembrane region" description="Helical" evidence="1">
    <location>
        <begin position="20"/>
        <end position="47"/>
    </location>
</feature>
<keyword evidence="1" id="KW-1133">Transmembrane helix</keyword>
<sequence length="60" mass="7082">MTPVIWKRLLLGLAVWQWMLLLVVYVVAHITFVALIVLQIYMVALSVQDWDEARRGKWDL</sequence>
<keyword evidence="1" id="KW-0472">Membrane</keyword>
<dbReference type="AlphaFoldDB" id="A0A0F9TXM7"/>
<name>A0A0F9TXM7_9ZZZZ</name>
<comment type="caution">
    <text evidence="2">The sequence shown here is derived from an EMBL/GenBank/DDBJ whole genome shotgun (WGS) entry which is preliminary data.</text>
</comment>